<protein>
    <submittedName>
        <fullName evidence="2">Uncharacterized protein</fullName>
    </submittedName>
</protein>
<evidence type="ECO:0000313" key="3">
    <source>
        <dbReference type="Proteomes" id="UP000266302"/>
    </source>
</evidence>
<evidence type="ECO:0000313" key="2">
    <source>
        <dbReference type="EMBL" id="RID97909.1"/>
    </source>
</evidence>
<keyword evidence="1" id="KW-1133">Transmembrane helix</keyword>
<sequence length="81" mass="8988">MCQKIGTNLVSIVSLHPYRTMQFHDRSLIRKLAVVLVVKVLVLTGLWWGVVREQRLPVDAQDVAAQLLGVAPAPISKSVQE</sequence>
<name>A0A398C4H3_9BURK</name>
<dbReference type="InterPro" id="IPR054636">
    <property type="entry name" value="CydP"/>
</dbReference>
<dbReference type="Proteomes" id="UP000266302">
    <property type="component" value="Unassembled WGS sequence"/>
</dbReference>
<dbReference type="NCBIfam" id="NF045611">
    <property type="entry name" value="small_CydP"/>
    <property type="match status" value="1"/>
</dbReference>
<dbReference type="AlphaFoldDB" id="A0A398C4H3"/>
<keyword evidence="1" id="KW-0812">Transmembrane</keyword>
<gene>
    <name evidence="2" type="ORF">D3F03_11765</name>
</gene>
<dbReference type="EMBL" id="QXJC01000004">
    <property type="protein sequence ID" value="RID97909.1"/>
    <property type="molecule type" value="Genomic_DNA"/>
</dbReference>
<evidence type="ECO:0000256" key="1">
    <source>
        <dbReference type="SAM" id="Phobius"/>
    </source>
</evidence>
<accession>A0A398C4H3</accession>
<organism evidence="2 3">
    <name type="scientific">Simplicispira hankyongi</name>
    <dbReference type="NCBI Taxonomy" id="2315688"/>
    <lineage>
        <taxon>Bacteria</taxon>
        <taxon>Pseudomonadati</taxon>
        <taxon>Pseudomonadota</taxon>
        <taxon>Betaproteobacteria</taxon>
        <taxon>Burkholderiales</taxon>
        <taxon>Comamonadaceae</taxon>
        <taxon>Simplicispira</taxon>
    </lineage>
</organism>
<keyword evidence="1" id="KW-0472">Membrane</keyword>
<proteinExistence type="predicted"/>
<feature type="transmembrane region" description="Helical" evidence="1">
    <location>
        <begin position="28"/>
        <end position="50"/>
    </location>
</feature>
<comment type="caution">
    <text evidence="2">The sequence shown here is derived from an EMBL/GenBank/DDBJ whole genome shotgun (WGS) entry which is preliminary data.</text>
</comment>
<reference evidence="2 3" key="1">
    <citation type="submission" date="2018-09" db="EMBL/GenBank/DDBJ databases">
        <title>Draft genome of Simplicispira sp. NY-02.</title>
        <authorList>
            <person name="Im W.T."/>
        </authorList>
    </citation>
    <scope>NUCLEOTIDE SEQUENCE [LARGE SCALE GENOMIC DNA]</scope>
    <source>
        <strain evidence="2 3">NY-02</strain>
    </source>
</reference>
<keyword evidence="3" id="KW-1185">Reference proteome</keyword>